<gene>
    <name evidence="2" type="ORF">CYMTET_5605</name>
</gene>
<evidence type="ECO:0000256" key="1">
    <source>
        <dbReference type="SAM" id="MobiDB-lite"/>
    </source>
</evidence>
<proteinExistence type="predicted"/>
<protein>
    <submittedName>
        <fullName evidence="2">Uncharacterized protein</fullName>
    </submittedName>
</protein>
<sequence length="230" mass="24766">MPSGKCEGGKQIAMSRWRCMQWSSELAQFRAIGAACRRRRCSEARSSLEASADELVAVQLRTADGGTAGHSVGGAHSWMTWPRVAQLRANIAARQEIISGHEETLREYRERPPTARPSVRIGTGTSGGAGPDGRHGTRSQPVDEYRASDAFVAAAASFGSGSHMDGHGGHEEEQTRLTVAEKQNVKLMETVEEWSAALRADRWRAELGQNRFMELAVGVYAGGGAAGIES</sequence>
<evidence type="ECO:0000313" key="2">
    <source>
        <dbReference type="EMBL" id="KAK3286861.1"/>
    </source>
</evidence>
<accession>A0AAE0LIP6</accession>
<comment type="caution">
    <text evidence="2">The sequence shown here is derived from an EMBL/GenBank/DDBJ whole genome shotgun (WGS) entry which is preliminary data.</text>
</comment>
<dbReference type="Proteomes" id="UP001190700">
    <property type="component" value="Unassembled WGS sequence"/>
</dbReference>
<organism evidence="2 3">
    <name type="scientific">Cymbomonas tetramitiformis</name>
    <dbReference type="NCBI Taxonomy" id="36881"/>
    <lineage>
        <taxon>Eukaryota</taxon>
        <taxon>Viridiplantae</taxon>
        <taxon>Chlorophyta</taxon>
        <taxon>Pyramimonadophyceae</taxon>
        <taxon>Pyramimonadales</taxon>
        <taxon>Pyramimonadaceae</taxon>
        <taxon>Cymbomonas</taxon>
    </lineage>
</organism>
<dbReference type="AlphaFoldDB" id="A0AAE0LIP6"/>
<keyword evidence="3" id="KW-1185">Reference proteome</keyword>
<name>A0AAE0LIP6_9CHLO</name>
<evidence type="ECO:0000313" key="3">
    <source>
        <dbReference type="Proteomes" id="UP001190700"/>
    </source>
</evidence>
<feature type="region of interest" description="Disordered" evidence="1">
    <location>
        <begin position="105"/>
        <end position="141"/>
    </location>
</feature>
<dbReference type="EMBL" id="LGRX02001103">
    <property type="protein sequence ID" value="KAK3286861.1"/>
    <property type="molecule type" value="Genomic_DNA"/>
</dbReference>
<reference evidence="2 3" key="1">
    <citation type="journal article" date="2015" name="Genome Biol. Evol.">
        <title>Comparative Genomics of a Bacterivorous Green Alga Reveals Evolutionary Causalities and Consequences of Phago-Mixotrophic Mode of Nutrition.</title>
        <authorList>
            <person name="Burns J.A."/>
            <person name="Paasch A."/>
            <person name="Narechania A."/>
            <person name="Kim E."/>
        </authorList>
    </citation>
    <scope>NUCLEOTIDE SEQUENCE [LARGE SCALE GENOMIC DNA]</scope>
    <source>
        <strain evidence="2 3">PLY_AMNH</strain>
    </source>
</reference>